<dbReference type="PANTHER" id="PTHR48090:SF7">
    <property type="entry name" value="RFBJ PROTEIN"/>
    <property type="match status" value="1"/>
</dbReference>
<evidence type="ECO:0000259" key="1">
    <source>
        <dbReference type="Pfam" id="PF00535"/>
    </source>
</evidence>
<dbReference type="CDD" id="cd04179">
    <property type="entry name" value="DPM_DPG-synthase_like"/>
    <property type="match status" value="1"/>
</dbReference>
<dbReference type="InterPro" id="IPR029044">
    <property type="entry name" value="Nucleotide-diphossugar_trans"/>
</dbReference>
<dbReference type="InterPro" id="IPR001173">
    <property type="entry name" value="Glyco_trans_2-like"/>
</dbReference>
<comment type="caution">
    <text evidence="2">The sequence shown here is derived from an EMBL/GenBank/DDBJ whole genome shotgun (WGS) entry which is preliminary data.</text>
</comment>
<name>A0A368VW50_9BACL</name>
<feature type="domain" description="Glycosyltransferase 2-like" evidence="1">
    <location>
        <begin position="28"/>
        <end position="184"/>
    </location>
</feature>
<dbReference type="Gene3D" id="3.90.550.10">
    <property type="entry name" value="Spore Coat Polysaccharide Biosynthesis Protein SpsA, Chain A"/>
    <property type="match status" value="1"/>
</dbReference>
<reference evidence="2 3" key="1">
    <citation type="submission" date="2018-07" db="EMBL/GenBank/DDBJ databases">
        <title>Genomic Encyclopedia of Type Strains, Phase III (KMG-III): the genomes of soil and plant-associated and newly described type strains.</title>
        <authorList>
            <person name="Whitman W."/>
        </authorList>
    </citation>
    <scope>NUCLEOTIDE SEQUENCE [LARGE SCALE GENOMIC DNA]</scope>
    <source>
        <strain evidence="2 3">CECT 7506</strain>
    </source>
</reference>
<protein>
    <recommendedName>
        <fullName evidence="1">Glycosyltransferase 2-like domain-containing protein</fullName>
    </recommendedName>
</protein>
<gene>
    <name evidence="2" type="ORF">DFP97_111140</name>
</gene>
<dbReference type="Proteomes" id="UP000252415">
    <property type="component" value="Unassembled WGS sequence"/>
</dbReference>
<dbReference type="AlphaFoldDB" id="A0A368VW50"/>
<sequence length="260" mass="28055">MNAVISKMDGTVSGESLLQGGTFSKILIIIPAYNEEHSISHVIHDVKTHCPSAHILVINDGSKDRTQEVAEANGAAVITLPTNLGIGGAMQTGYRYAHRYGYDVAVQVDGDGQHKAEQLHLILSPVLSGKADLAIGSRFIEQTGFLSSATRRVGIKILSTIVSAMTRKRVLDVTSGFRAANKRAIAVFQSDYATDYPEVDSIVLIHRSGLRTSEVAVVMEARTGGTSSINAMRSVYYMIKVTLALFIRSLKATKPVEVQP</sequence>
<dbReference type="Pfam" id="PF00535">
    <property type="entry name" value="Glycos_transf_2"/>
    <property type="match status" value="1"/>
</dbReference>
<evidence type="ECO:0000313" key="3">
    <source>
        <dbReference type="Proteomes" id="UP000252415"/>
    </source>
</evidence>
<organism evidence="2 3">
    <name type="scientific">Paenibacillus prosopidis</name>
    <dbReference type="NCBI Taxonomy" id="630520"/>
    <lineage>
        <taxon>Bacteria</taxon>
        <taxon>Bacillati</taxon>
        <taxon>Bacillota</taxon>
        <taxon>Bacilli</taxon>
        <taxon>Bacillales</taxon>
        <taxon>Paenibacillaceae</taxon>
        <taxon>Paenibacillus</taxon>
    </lineage>
</organism>
<dbReference type="PANTHER" id="PTHR48090">
    <property type="entry name" value="UNDECAPRENYL-PHOSPHATE 4-DEOXY-4-FORMAMIDO-L-ARABINOSE TRANSFERASE-RELATED"/>
    <property type="match status" value="1"/>
</dbReference>
<dbReference type="InterPro" id="IPR050256">
    <property type="entry name" value="Glycosyltransferase_2"/>
</dbReference>
<evidence type="ECO:0000313" key="2">
    <source>
        <dbReference type="EMBL" id="RCW44913.1"/>
    </source>
</evidence>
<dbReference type="SUPFAM" id="SSF53448">
    <property type="entry name" value="Nucleotide-diphospho-sugar transferases"/>
    <property type="match status" value="1"/>
</dbReference>
<accession>A0A368VW50</accession>
<dbReference type="EMBL" id="QPJD01000011">
    <property type="protein sequence ID" value="RCW44913.1"/>
    <property type="molecule type" value="Genomic_DNA"/>
</dbReference>
<proteinExistence type="predicted"/>
<dbReference type="RefSeq" id="WP_245976367.1">
    <property type="nucleotide sequence ID" value="NZ_QPJD01000011.1"/>
</dbReference>
<keyword evidence="3" id="KW-1185">Reference proteome</keyword>